<comment type="caution">
    <text evidence="15">The sequence shown here is derived from an EMBL/GenBank/DDBJ whole genome shotgun (WGS) entry which is preliminary data.</text>
</comment>
<dbReference type="PANTHER" id="PTHR12849">
    <property type="entry name" value="RNA LARIAT DEBRANCHING ENZYME"/>
    <property type="match status" value="1"/>
</dbReference>
<keyword evidence="11" id="KW-0464">Manganese</keyword>
<dbReference type="PANTHER" id="PTHR12849:SF0">
    <property type="entry name" value="LARIAT DEBRANCHING ENZYME"/>
    <property type="match status" value="1"/>
</dbReference>
<sequence>MKIAVEGCMHGDLDNVYATLLHLEKVENTKIDLLLCCGDFQAVRNERDLESLNVKPKYRSMNSFWKYYSGQEVAPIPTVFIGGNHEASNYLWELYYGGWVAPNIYFLGYAGVIKFGSIRIGGLSGIYNARHYHLGHFERLPYNESDIRSIYHVREFAVCKLKQVGEPIDVFLSHDWPLGITDYGDWKKLVRHKSFFEKEIQEKTLGSEAAAELLDKLKPPYWFSAHLHCKFAAAVQHGEGGSVTKFLALDKCLPGRQFLQIVEIESHPGPYEIQYDEEWLAITRKFNSAFPSTRKPAQLGCGHLLDLQDRQWIRNKLSIRGIKPFDFVQTVPAYNPSVPMLNSSFYGHHRNPQTESLLELLELPYLLDNAPESRELAQSPMPSFFRDKSEGSQGTLEDDCDEIPIDDIDDIEDDDL</sequence>
<feature type="region of interest" description="Disordered" evidence="13">
    <location>
        <begin position="376"/>
        <end position="416"/>
    </location>
</feature>
<evidence type="ECO:0000256" key="3">
    <source>
        <dbReference type="ARBA" id="ARBA00001954"/>
    </source>
</evidence>
<dbReference type="Pfam" id="PF05011">
    <property type="entry name" value="DBR1"/>
    <property type="match status" value="1"/>
</dbReference>
<proteinExistence type="inferred from homology"/>
<evidence type="ECO:0000256" key="8">
    <source>
        <dbReference type="ARBA" id="ARBA00022801"/>
    </source>
</evidence>
<keyword evidence="8" id="KW-0378">Hydrolase</keyword>
<evidence type="ECO:0000256" key="13">
    <source>
        <dbReference type="SAM" id="MobiDB-lite"/>
    </source>
</evidence>
<dbReference type="Gene3D" id="3.60.21.10">
    <property type="match status" value="1"/>
</dbReference>
<dbReference type="SMART" id="SM01124">
    <property type="entry name" value="DBR1"/>
    <property type="match status" value="1"/>
</dbReference>
<keyword evidence="12" id="KW-0539">Nucleus</keyword>
<keyword evidence="9" id="KW-0862">Zinc</keyword>
<comment type="subcellular location">
    <subcellularLocation>
        <location evidence="4">Nucleus</location>
    </subcellularLocation>
</comment>
<dbReference type="GO" id="GO:0005634">
    <property type="term" value="C:nucleus"/>
    <property type="evidence" value="ECO:0007669"/>
    <property type="project" value="UniProtKB-SubCell"/>
</dbReference>
<dbReference type="GO" id="GO:0046872">
    <property type="term" value="F:metal ion binding"/>
    <property type="evidence" value="ECO:0007669"/>
    <property type="project" value="UniProtKB-KW"/>
</dbReference>
<organism evidence="15 16">
    <name type="scientific">Stephania yunnanensis</name>
    <dbReference type="NCBI Taxonomy" id="152371"/>
    <lineage>
        <taxon>Eukaryota</taxon>
        <taxon>Viridiplantae</taxon>
        <taxon>Streptophyta</taxon>
        <taxon>Embryophyta</taxon>
        <taxon>Tracheophyta</taxon>
        <taxon>Spermatophyta</taxon>
        <taxon>Magnoliopsida</taxon>
        <taxon>Ranunculales</taxon>
        <taxon>Menispermaceae</taxon>
        <taxon>Menispermoideae</taxon>
        <taxon>Cissampelideae</taxon>
        <taxon>Stephania</taxon>
    </lineage>
</organism>
<feature type="domain" description="Lariat debranching enzyme C-terminal" evidence="14">
    <location>
        <begin position="235"/>
        <end position="367"/>
    </location>
</feature>
<comment type="cofactor">
    <cofactor evidence="1">
        <name>Mn(2+)</name>
        <dbReference type="ChEBI" id="CHEBI:29035"/>
    </cofactor>
</comment>
<dbReference type="InterPro" id="IPR029052">
    <property type="entry name" value="Metallo-depent_PP-like"/>
</dbReference>
<dbReference type="InterPro" id="IPR007708">
    <property type="entry name" value="DBR1_C"/>
</dbReference>
<dbReference type="SUPFAM" id="SSF56300">
    <property type="entry name" value="Metallo-dependent phosphatases"/>
    <property type="match status" value="1"/>
</dbReference>
<evidence type="ECO:0000256" key="11">
    <source>
        <dbReference type="ARBA" id="ARBA00023211"/>
    </source>
</evidence>
<dbReference type="InterPro" id="IPR004843">
    <property type="entry name" value="Calcineurin-like_PHP"/>
</dbReference>
<dbReference type="GO" id="GO:0008419">
    <property type="term" value="F:RNA lariat debranching enzyme activity"/>
    <property type="evidence" value="ECO:0007669"/>
    <property type="project" value="UniProtKB-ARBA"/>
</dbReference>
<gene>
    <name evidence="15" type="ORF">Syun_013503</name>
</gene>
<dbReference type="EMBL" id="JBBNAF010000006">
    <property type="protein sequence ID" value="KAK9134173.1"/>
    <property type="molecule type" value="Genomic_DNA"/>
</dbReference>
<keyword evidence="6" id="KW-0507">mRNA processing</keyword>
<protein>
    <recommendedName>
        <fullName evidence="14">Lariat debranching enzyme C-terminal domain-containing protein</fullName>
    </recommendedName>
</protein>
<evidence type="ECO:0000256" key="6">
    <source>
        <dbReference type="ARBA" id="ARBA00022664"/>
    </source>
</evidence>
<dbReference type="InterPro" id="IPR041816">
    <property type="entry name" value="Dbr1_N"/>
</dbReference>
<dbReference type="GO" id="GO:0000398">
    <property type="term" value="P:mRNA splicing, via spliceosome"/>
    <property type="evidence" value="ECO:0007669"/>
    <property type="project" value="TreeGrafter"/>
</dbReference>
<evidence type="ECO:0000313" key="15">
    <source>
        <dbReference type="EMBL" id="KAK9134173.1"/>
    </source>
</evidence>
<evidence type="ECO:0000256" key="9">
    <source>
        <dbReference type="ARBA" id="ARBA00022833"/>
    </source>
</evidence>
<comment type="cofactor">
    <cofactor evidence="2">
        <name>Zn(2+)</name>
        <dbReference type="ChEBI" id="CHEBI:29105"/>
    </cofactor>
</comment>
<feature type="compositionally biased region" description="Acidic residues" evidence="13">
    <location>
        <begin position="396"/>
        <end position="416"/>
    </location>
</feature>
<evidence type="ECO:0000256" key="1">
    <source>
        <dbReference type="ARBA" id="ARBA00001936"/>
    </source>
</evidence>
<evidence type="ECO:0000256" key="2">
    <source>
        <dbReference type="ARBA" id="ARBA00001947"/>
    </source>
</evidence>
<keyword evidence="7" id="KW-0479">Metal-binding</keyword>
<keyword evidence="16" id="KW-1185">Reference proteome</keyword>
<evidence type="ECO:0000256" key="5">
    <source>
        <dbReference type="ARBA" id="ARBA00006045"/>
    </source>
</evidence>
<evidence type="ECO:0000256" key="10">
    <source>
        <dbReference type="ARBA" id="ARBA00023004"/>
    </source>
</evidence>
<name>A0AAP0JHJ2_9MAGN</name>
<dbReference type="Pfam" id="PF00149">
    <property type="entry name" value="Metallophos"/>
    <property type="match status" value="1"/>
</dbReference>
<comment type="similarity">
    <text evidence="5">Belongs to the lariat debranching enzyme family.</text>
</comment>
<dbReference type="Proteomes" id="UP001420932">
    <property type="component" value="Unassembled WGS sequence"/>
</dbReference>
<evidence type="ECO:0000256" key="7">
    <source>
        <dbReference type="ARBA" id="ARBA00022723"/>
    </source>
</evidence>
<evidence type="ECO:0000256" key="12">
    <source>
        <dbReference type="ARBA" id="ARBA00023242"/>
    </source>
</evidence>
<reference evidence="15 16" key="1">
    <citation type="submission" date="2024-01" db="EMBL/GenBank/DDBJ databases">
        <title>Genome assemblies of Stephania.</title>
        <authorList>
            <person name="Yang L."/>
        </authorList>
    </citation>
    <scope>NUCLEOTIDE SEQUENCE [LARGE SCALE GENOMIC DNA]</scope>
    <source>
        <strain evidence="15">YNDBR</strain>
        <tissue evidence="15">Leaf</tissue>
    </source>
</reference>
<dbReference type="CDD" id="cd00844">
    <property type="entry name" value="MPP_Dbr1_N"/>
    <property type="match status" value="1"/>
</dbReference>
<comment type="cofactor">
    <cofactor evidence="3">
        <name>Fe(2+)</name>
        <dbReference type="ChEBI" id="CHEBI:29033"/>
    </cofactor>
</comment>
<accession>A0AAP0JHJ2</accession>
<evidence type="ECO:0000256" key="4">
    <source>
        <dbReference type="ARBA" id="ARBA00004123"/>
    </source>
</evidence>
<evidence type="ECO:0000259" key="14">
    <source>
        <dbReference type="SMART" id="SM01124"/>
    </source>
</evidence>
<dbReference type="AlphaFoldDB" id="A0AAP0JHJ2"/>
<keyword evidence="10" id="KW-0408">Iron</keyword>
<dbReference type="FunFam" id="3.60.21.10:FF:000035">
    <property type="entry name" value="Lariat debranching enzyme"/>
    <property type="match status" value="1"/>
</dbReference>
<evidence type="ECO:0000313" key="16">
    <source>
        <dbReference type="Proteomes" id="UP001420932"/>
    </source>
</evidence>